<evidence type="ECO:0000256" key="1">
    <source>
        <dbReference type="ARBA" id="ARBA00022723"/>
    </source>
</evidence>
<evidence type="ECO:0000256" key="5">
    <source>
        <dbReference type="PROSITE-ProRule" id="PRU00309"/>
    </source>
</evidence>
<evidence type="ECO:0000256" key="3">
    <source>
        <dbReference type="ARBA" id="ARBA00022833"/>
    </source>
</evidence>
<keyword evidence="4 5" id="KW-0238">DNA-binding</keyword>
<dbReference type="Pfam" id="PF05485">
    <property type="entry name" value="THAP"/>
    <property type="match status" value="1"/>
</dbReference>
<feature type="compositionally biased region" description="Polar residues" evidence="6">
    <location>
        <begin position="114"/>
        <end position="142"/>
    </location>
</feature>
<dbReference type="Proteomes" id="UP000830375">
    <property type="component" value="Unassembled WGS sequence"/>
</dbReference>
<dbReference type="SMART" id="SM00980">
    <property type="entry name" value="THAP"/>
    <property type="match status" value="1"/>
</dbReference>
<dbReference type="Gene3D" id="6.20.210.20">
    <property type="entry name" value="THAP domain"/>
    <property type="match status" value="1"/>
</dbReference>
<sequence length="714" mass="81910">MRSYVPESFHRLPLHESTCKQWLVVLQVDVDTPIHILKQKDYRVCSAHFDPDDIIISDSKPRQRMRLKKSAIPKATQLSPEASASENPAMYPSEMAAVPQSTPQKPHKPRRSDWSTGLSFTISSPKQPSVRQRTRPSSSGQYTARPASWQYPQEDVEEGAASALDTSVQDMSISFGEMDLDRKDISFVPFSDTTSSSPSSGSVSSSGSTNGWAGRKWIVDEAKLMELFRTCSQCGVAIEDKRVATRASQIIIHWTCLKGHTGEWASCTDQRKMGRNNLLSCAATFFTGATYSDIKEWAKLINLQLPSKSQFYAIQSKYLIPVTNHAYKGQQQKILERIFQLSAAGQKLEMCGDARCDSPGYSCKYSTYSFQDDATKEILHFELVQVTEASSSVAMEAMGFQRGLNHLLDLGLDIGVMVTDRSPSIRKLMRESYGNIRHEYDPWHVNKSLKKKLASVSNKKNYRELRPWLRSISNHLYWSCSSSHGDEQECVRRWTSVLHHIRGIHRWEENGREYQCAHPPLSEEDQEKKRWLEHDSPAFRALTELVEEKTLLRDLRQMALFKHTGSLEVFHNVTLKYAPKRLHFAYDSMRARTELAIIDHNMNIGRKQKTLEGKETALPQIFVFSKQYRNPQYKYVYTKTTQQWVAKPVYEPTSQEFRKDLMEDVLNMREEKSLEPWPRPPPLPKRLLQNIAPVPRPDPSELVAQRLSRFKQLL</sequence>
<feature type="compositionally biased region" description="Polar residues" evidence="6">
    <location>
        <begin position="76"/>
        <end position="86"/>
    </location>
</feature>
<accession>A0ABQ8MWC0</accession>
<feature type="region of interest" description="Disordered" evidence="6">
    <location>
        <begin position="97"/>
        <end position="164"/>
    </location>
</feature>
<comment type="caution">
    <text evidence="8">The sequence shown here is derived from an EMBL/GenBank/DDBJ whole genome shotgun (WGS) entry which is preliminary data.</text>
</comment>
<dbReference type="PANTHER" id="PTHR31751">
    <property type="entry name" value="SI:CH211-108C17.2-RELATED-RELATED"/>
    <property type="match status" value="1"/>
</dbReference>
<dbReference type="InterPro" id="IPR038441">
    <property type="entry name" value="THAP_Znf_sf"/>
</dbReference>
<feature type="domain" description="THAP-type" evidence="7">
    <location>
        <begin position="1"/>
        <end position="76"/>
    </location>
</feature>
<dbReference type="PANTHER" id="PTHR31751:SF42">
    <property type="entry name" value="PROTEIN CBG10204"/>
    <property type="match status" value="1"/>
</dbReference>
<proteinExistence type="predicted"/>
<dbReference type="SMART" id="SM00692">
    <property type="entry name" value="DM3"/>
    <property type="match status" value="1"/>
</dbReference>
<protein>
    <submittedName>
        <fullName evidence="8">11S globulin</fullName>
    </submittedName>
</protein>
<evidence type="ECO:0000256" key="4">
    <source>
        <dbReference type="ARBA" id="ARBA00023125"/>
    </source>
</evidence>
<feature type="region of interest" description="Disordered" evidence="6">
    <location>
        <begin position="68"/>
        <end position="87"/>
    </location>
</feature>
<keyword evidence="3" id="KW-0862">Zinc</keyword>
<dbReference type="EMBL" id="JACTAM010000002">
    <property type="protein sequence ID" value="KAI2667129.1"/>
    <property type="molecule type" value="Genomic_DNA"/>
</dbReference>
<gene>
    <name evidence="8" type="ORF">H4Q32_003530</name>
</gene>
<evidence type="ECO:0000313" key="8">
    <source>
        <dbReference type="EMBL" id="KAI2667129.1"/>
    </source>
</evidence>
<dbReference type="SUPFAM" id="SSF57716">
    <property type="entry name" value="Glucocorticoid receptor-like (DNA-binding domain)"/>
    <property type="match status" value="1"/>
</dbReference>
<keyword evidence="1" id="KW-0479">Metal-binding</keyword>
<keyword evidence="2 5" id="KW-0863">Zinc-finger</keyword>
<organism evidence="8 9">
    <name type="scientific">Labeo rohita</name>
    <name type="common">Indian major carp</name>
    <name type="synonym">Cyprinus rohita</name>
    <dbReference type="NCBI Taxonomy" id="84645"/>
    <lineage>
        <taxon>Eukaryota</taxon>
        <taxon>Metazoa</taxon>
        <taxon>Chordata</taxon>
        <taxon>Craniata</taxon>
        <taxon>Vertebrata</taxon>
        <taxon>Euteleostomi</taxon>
        <taxon>Actinopterygii</taxon>
        <taxon>Neopterygii</taxon>
        <taxon>Teleostei</taxon>
        <taxon>Ostariophysi</taxon>
        <taxon>Cypriniformes</taxon>
        <taxon>Cyprinidae</taxon>
        <taxon>Labeoninae</taxon>
        <taxon>Labeonini</taxon>
        <taxon>Labeo</taxon>
    </lineage>
</organism>
<keyword evidence="9" id="KW-1185">Reference proteome</keyword>
<evidence type="ECO:0000256" key="6">
    <source>
        <dbReference type="SAM" id="MobiDB-lite"/>
    </source>
</evidence>
<name>A0ABQ8MWC0_LABRO</name>
<reference evidence="8 9" key="1">
    <citation type="submission" date="2022-01" db="EMBL/GenBank/DDBJ databases">
        <title>A high-quality chromosome-level genome assembly of rohu carp, Labeo rohita.</title>
        <authorList>
            <person name="Arick M.A. II"/>
            <person name="Hsu C.-Y."/>
            <person name="Magbanua Z."/>
            <person name="Pechanova O."/>
            <person name="Grover C."/>
            <person name="Miller E."/>
            <person name="Thrash A."/>
            <person name="Ezzel L."/>
            <person name="Alam S."/>
            <person name="Benzie J."/>
            <person name="Hamilton M."/>
            <person name="Karsi A."/>
            <person name="Lawrence M.L."/>
            <person name="Peterson D.G."/>
        </authorList>
    </citation>
    <scope>NUCLEOTIDE SEQUENCE [LARGE SCALE GENOMIC DNA]</scope>
    <source>
        <strain evidence="9">BAU-BD-2019</strain>
        <tissue evidence="8">Blood</tissue>
    </source>
</reference>
<evidence type="ECO:0000313" key="9">
    <source>
        <dbReference type="Proteomes" id="UP000830375"/>
    </source>
</evidence>
<evidence type="ECO:0000256" key="2">
    <source>
        <dbReference type="ARBA" id="ARBA00022771"/>
    </source>
</evidence>
<feature type="compositionally biased region" description="Low complexity" evidence="6">
    <location>
        <begin position="189"/>
        <end position="208"/>
    </location>
</feature>
<evidence type="ECO:0000259" key="7">
    <source>
        <dbReference type="PROSITE" id="PS50950"/>
    </source>
</evidence>
<feature type="region of interest" description="Disordered" evidence="6">
    <location>
        <begin position="189"/>
        <end position="210"/>
    </location>
</feature>
<dbReference type="InterPro" id="IPR006612">
    <property type="entry name" value="THAP_Znf"/>
</dbReference>
<dbReference type="PROSITE" id="PS50950">
    <property type="entry name" value="ZF_THAP"/>
    <property type="match status" value="1"/>
</dbReference>